<dbReference type="InterPro" id="IPR018905">
    <property type="entry name" value="A-galactase_NEW3"/>
</dbReference>
<dbReference type="KEGG" id="aab:A4R43_05520"/>
<evidence type="ECO:0000313" key="5">
    <source>
        <dbReference type="Proteomes" id="UP000250434"/>
    </source>
</evidence>
<organism evidence="4 5">
    <name type="scientific">Amycolatopsis albispora</name>
    <dbReference type="NCBI Taxonomy" id="1804986"/>
    <lineage>
        <taxon>Bacteria</taxon>
        <taxon>Bacillati</taxon>
        <taxon>Actinomycetota</taxon>
        <taxon>Actinomycetes</taxon>
        <taxon>Pseudonocardiales</taxon>
        <taxon>Pseudonocardiaceae</taxon>
        <taxon>Amycolatopsis</taxon>
    </lineage>
</organism>
<accession>A0A344L1X9</accession>
<dbReference type="Pfam" id="PF14509">
    <property type="entry name" value="GH97_C"/>
    <property type="match status" value="1"/>
</dbReference>
<dbReference type="RefSeq" id="WP_113691322.1">
    <property type="nucleotide sequence ID" value="NZ_CP015163.1"/>
</dbReference>
<evidence type="ECO:0000259" key="3">
    <source>
        <dbReference type="SMART" id="SM00776"/>
    </source>
</evidence>
<dbReference type="Gene3D" id="3.20.20.70">
    <property type="entry name" value="Aldolase class I"/>
    <property type="match status" value="1"/>
</dbReference>
<dbReference type="GO" id="GO:0030246">
    <property type="term" value="F:carbohydrate binding"/>
    <property type="evidence" value="ECO:0007669"/>
    <property type="project" value="InterPro"/>
</dbReference>
<keyword evidence="5" id="KW-1185">Reference proteome</keyword>
<dbReference type="InterPro" id="IPR038637">
    <property type="entry name" value="NPCBM_sf"/>
</dbReference>
<dbReference type="PANTHER" id="PTHR35803">
    <property type="entry name" value="GLUCAN 1,4-ALPHA-GLUCOSIDASE SUSB-RELATED"/>
    <property type="match status" value="1"/>
</dbReference>
<dbReference type="OrthoDB" id="57532at2"/>
<dbReference type="InterPro" id="IPR013780">
    <property type="entry name" value="Glyco_hydro_b"/>
</dbReference>
<dbReference type="Pfam" id="PF14508">
    <property type="entry name" value="GH97_N"/>
    <property type="match status" value="1"/>
</dbReference>
<dbReference type="InterPro" id="IPR013785">
    <property type="entry name" value="Aldolase_TIM"/>
</dbReference>
<dbReference type="Proteomes" id="UP000250434">
    <property type="component" value="Chromosome"/>
</dbReference>
<dbReference type="EMBL" id="CP015163">
    <property type="protein sequence ID" value="AXB42053.1"/>
    <property type="molecule type" value="Genomic_DNA"/>
</dbReference>
<evidence type="ECO:0000256" key="1">
    <source>
        <dbReference type="ARBA" id="ARBA00022801"/>
    </source>
</evidence>
<dbReference type="Gene3D" id="2.60.120.1060">
    <property type="entry name" value="NPCBM/NEW2 domain"/>
    <property type="match status" value="1"/>
</dbReference>
<dbReference type="Pfam" id="PF10633">
    <property type="entry name" value="NPCBM_assoc"/>
    <property type="match status" value="1"/>
</dbReference>
<dbReference type="InterPro" id="IPR008979">
    <property type="entry name" value="Galactose-bd-like_sf"/>
</dbReference>
<dbReference type="AlphaFoldDB" id="A0A344L1X9"/>
<dbReference type="Pfam" id="PF08305">
    <property type="entry name" value="NPCBM"/>
    <property type="match status" value="1"/>
</dbReference>
<dbReference type="SUPFAM" id="SSF49785">
    <property type="entry name" value="Galactose-binding domain-like"/>
    <property type="match status" value="1"/>
</dbReference>
<gene>
    <name evidence="4" type="ORF">A4R43_05520</name>
</gene>
<dbReference type="Gene3D" id="2.70.98.10">
    <property type="match status" value="1"/>
</dbReference>
<dbReference type="InterPro" id="IPR019563">
    <property type="entry name" value="GH97_catalytic"/>
</dbReference>
<dbReference type="SUPFAM" id="SSF51445">
    <property type="entry name" value="(Trans)glycosidases"/>
    <property type="match status" value="1"/>
</dbReference>
<dbReference type="GO" id="GO:0016798">
    <property type="term" value="F:hydrolase activity, acting on glycosyl bonds"/>
    <property type="evidence" value="ECO:0007669"/>
    <property type="project" value="UniProtKB-KW"/>
</dbReference>
<sequence length="880" mass="95396">MTLLSWPGRAFISFLLALAVVLPLAVVSAEPAAAAAHWTVTGPSSRSPVTAELTLEAGTLKLSAARQGRTVLAPAPLGLRTERADLSRDLRVLGQSQRIVAERYTMTTGKRHDRAVRARETRFRLAAGDARFELLVRVSDDGVAYRYLLPDEGGTVVTGEASAYRLAPDATAWLLPYNPQYENQRVETTAAGAASGEYGHPSLFRSGTDFALLTESDVDGSYSGSRLVHEAGSPDYTVKLADERVTTSRTPWRTAIIGDLATVTESTLVDDLATPSKIADTSWIRPGKSAWSWLSEHQSPRDFERQKVYVDFAARNGWPYVLVDEGWSEDWVPELTRYARARGVEVLLWFHWQTLDTPEKRAEILPKVKAWGVKGVKVDFMESDTQARYQWYDAILADTAALELMINFHGSTIPHGLARTWPHLMTMEAIHGQEQLPQPANNPVHPFTRNVVGSMDFTPVALEVGPRTSSVGHEVALPVLYESGWQHFADKPEAYDRHPNALRFLDQVPTTWDETRYLSGYPGDEAALARRAGDRWFVGAITAGPARTVTTPLAFLGAGEWLVETVRDVPGSVDVRRESRVVRSSDSLSYAVPANGGFAAMACRAEPGRTTCDQPIQQVPSTSLTISPADAGDREPGSSFEISAEFRLESDRVVRDVVLAPRVPSGWSLAGEPVRAAEFRPGQVLSGKWTVTAGAGTGKHEVPIAADFLDPSLDWPEVHVAEAVEVFVPPPVPSDGALVSDLPFVSAANGWGPVERNRSVNDQAAGDGNPLRIGGVTYEKGLGTHAPSEVTVYLGRGCQEFTALAGLDDETTEPGSAVFEVLGDGAPLAATPVLRGGDAALAVRADVRGVRMLTLRTTDGGDGKNHDHTDWAVPRLTCLR</sequence>
<keyword evidence="1" id="KW-0378">Hydrolase</keyword>
<dbReference type="InterPro" id="IPR013222">
    <property type="entry name" value="Glyco_hyd_98_carb-bd"/>
</dbReference>
<keyword evidence="2" id="KW-0326">Glycosidase</keyword>
<feature type="domain" description="Glycosyl hydrolase family 98 putative carbohydrate-binding module" evidence="3">
    <location>
        <begin position="733"/>
        <end position="878"/>
    </location>
</feature>
<reference evidence="4 5" key="1">
    <citation type="submission" date="2016-04" db="EMBL/GenBank/DDBJ databases">
        <title>Complete genome sequence and analysis of deep-sea sediment isolate, Amycolatopsis sp. WP1.</title>
        <authorList>
            <person name="Wang H."/>
            <person name="Chen S."/>
            <person name="Wu Q."/>
        </authorList>
    </citation>
    <scope>NUCLEOTIDE SEQUENCE [LARGE SCALE GENOMIC DNA]</scope>
    <source>
        <strain evidence="4 5">WP1</strain>
    </source>
</reference>
<dbReference type="InterPro" id="IPR029483">
    <property type="entry name" value="GH97_C"/>
</dbReference>
<name>A0A344L1X9_9PSEU</name>
<dbReference type="InterPro" id="IPR052720">
    <property type="entry name" value="Glycosyl_hydrolase_97"/>
</dbReference>
<protein>
    <submittedName>
        <fullName evidence="4">Alpha-glucosidase</fullName>
    </submittedName>
</protein>
<dbReference type="SMART" id="SM00776">
    <property type="entry name" value="NPCBM"/>
    <property type="match status" value="1"/>
</dbReference>
<dbReference type="InterPro" id="IPR029486">
    <property type="entry name" value="GH97_N"/>
</dbReference>
<dbReference type="Gene3D" id="2.60.40.1180">
    <property type="entry name" value="Golgi alpha-mannosidase II"/>
    <property type="match status" value="1"/>
</dbReference>
<dbReference type="InterPro" id="IPR017853">
    <property type="entry name" value="GH"/>
</dbReference>
<proteinExistence type="predicted"/>
<dbReference type="InterPro" id="IPR014718">
    <property type="entry name" value="GH-type_carb-bd"/>
</dbReference>
<evidence type="ECO:0000313" key="4">
    <source>
        <dbReference type="EMBL" id="AXB42053.1"/>
    </source>
</evidence>
<dbReference type="Pfam" id="PF10566">
    <property type="entry name" value="Glyco_hydro_97"/>
    <property type="match status" value="1"/>
</dbReference>
<evidence type="ECO:0000256" key="2">
    <source>
        <dbReference type="ARBA" id="ARBA00023295"/>
    </source>
</evidence>
<dbReference type="PANTHER" id="PTHR35803:SF2">
    <property type="entry name" value="RETAINING ALPHA-GALACTOSIDASE"/>
    <property type="match status" value="1"/>
</dbReference>